<dbReference type="RefSeq" id="WP_314012886.1">
    <property type="nucleotide sequence ID" value="NZ_JAVTTP010000001.1"/>
</dbReference>
<sequence length="89" mass="10151">MASVRNLKKDINNVLGDVIEAVYLTEAANDKQDSKEGAEIIDEAISDFDELIVQVNKKDVDNRRKHLKEVRKELQEKAAKLVEKVNNME</sequence>
<feature type="coiled-coil region" evidence="1">
    <location>
        <begin position="57"/>
        <end position="87"/>
    </location>
</feature>
<proteinExistence type="predicted"/>
<evidence type="ECO:0000313" key="3">
    <source>
        <dbReference type="Proteomes" id="UP001250656"/>
    </source>
</evidence>
<name>A0ABU3L239_9FLAO</name>
<keyword evidence="3" id="KW-1185">Reference proteome</keyword>
<dbReference type="EMBL" id="JAVTTP010000001">
    <property type="protein sequence ID" value="MDT7827804.1"/>
    <property type="molecule type" value="Genomic_DNA"/>
</dbReference>
<protein>
    <submittedName>
        <fullName evidence="2">Uncharacterized protein</fullName>
    </submittedName>
</protein>
<reference evidence="2 3" key="1">
    <citation type="submission" date="2023-09" db="EMBL/GenBank/DDBJ databases">
        <title>Novel taxa isolated from Blanes Bay.</title>
        <authorList>
            <person name="Rey-Velasco X."/>
            <person name="Lucena T."/>
        </authorList>
    </citation>
    <scope>NUCLEOTIDE SEQUENCE [LARGE SCALE GENOMIC DNA]</scope>
    <source>
        <strain evidence="2 3">S334</strain>
    </source>
</reference>
<evidence type="ECO:0000256" key="1">
    <source>
        <dbReference type="SAM" id="Coils"/>
    </source>
</evidence>
<dbReference type="Proteomes" id="UP001250656">
    <property type="component" value="Unassembled WGS sequence"/>
</dbReference>
<evidence type="ECO:0000313" key="2">
    <source>
        <dbReference type="EMBL" id="MDT7827804.1"/>
    </source>
</evidence>
<gene>
    <name evidence="2" type="ORF">RQM65_03880</name>
</gene>
<accession>A0ABU3L239</accession>
<keyword evidence="1" id="KW-0175">Coiled coil</keyword>
<organism evidence="2 3">
    <name type="scientific">Pricia mediterranea</name>
    <dbReference type="NCBI Taxonomy" id="3076079"/>
    <lineage>
        <taxon>Bacteria</taxon>
        <taxon>Pseudomonadati</taxon>
        <taxon>Bacteroidota</taxon>
        <taxon>Flavobacteriia</taxon>
        <taxon>Flavobacteriales</taxon>
        <taxon>Flavobacteriaceae</taxon>
        <taxon>Pricia</taxon>
    </lineage>
</organism>
<comment type="caution">
    <text evidence="2">The sequence shown here is derived from an EMBL/GenBank/DDBJ whole genome shotgun (WGS) entry which is preliminary data.</text>
</comment>